<dbReference type="Pfam" id="PF00732">
    <property type="entry name" value="GMC_oxred_N"/>
    <property type="match status" value="1"/>
</dbReference>
<evidence type="ECO:0000256" key="5">
    <source>
        <dbReference type="PIRSR" id="PIRSR000137-1"/>
    </source>
</evidence>
<evidence type="ECO:0000313" key="9">
    <source>
        <dbReference type="EMBL" id="KAJ7693362.1"/>
    </source>
</evidence>
<feature type="binding site" evidence="6">
    <location>
        <position position="118"/>
    </location>
    <ligand>
        <name>FAD</name>
        <dbReference type="ChEBI" id="CHEBI:57692"/>
    </ligand>
</feature>
<dbReference type="PANTHER" id="PTHR11552:SF147">
    <property type="entry name" value="CHOLINE DEHYDROGENASE, MITOCHONDRIAL"/>
    <property type="match status" value="1"/>
</dbReference>
<feature type="signal peptide" evidence="7">
    <location>
        <begin position="1"/>
        <end position="22"/>
    </location>
</feature>
<evidence type="ECO:0000313" key="10">
    <source>
        <dbReference type="Proteomes" id="UP001221757"/>
    </source>
</evidence>
<comment type="caution">
    <text evidence="9">The sequence shown here is derived from an EMBL/GenBank/DDBJ whole genome shotgun (WGS) entry which is preliminary data.</text>
</comment>
<dbReference type="AlphaFoldDB" id="A0AAD7GJ83"/>
<keyword evidence="3" id="KW-0285">Flavoprotein</keyword>
<dbReference type="PIRSF" id="PIRSF000137">
    <property type="entry name" value="Alcohol_oxidase"/>
    <property type="match status" value="1"/>
</dbReference>
<feature type="active site" description="Proton acceptor" evidence="5">
    <location>
        <position position="568"/>
    </location>
</feature>
<comment type="cofactor">
    <cofactor evidence="1 6">
        <name>FAD</name>
        <dbReference type="ChEBI" id="CHEBI:57692"/>
    </cofactor>
</comment>
<gene>
    <name evidence="9" type="ORF">B0H17DRAFT_1059897</name>
</gene>
<dbReference type="InterPro" id="IPR007867">
    <property type="entry name" value="GMC_OxRtase_C"/>
</dbReference>
<evidence type="ECO:0000256" key="4">
    <source>
        <dbReference type="ARBA" id="ARBA00022827"/>
    </source>
</evidence>
<evidence type="ECO:0000256" key="7">
    <source>
        <dbReference type="SAM" id="SignalP"/>
    </source>
</evidence>
<dbReference type="GO" id="GO:0050660">
    <property type="term" value="F:flavin adenine dinucleotide binding"/>
    <property type="evidence" value="ECO:0007669"/>
    <property type="project" value="InterPro"/>
</dbReference>
<feature type="domain" description="Glucose-methanol-choline oxidoreductase N-terminal" evidence="8">
    <location>
        <begin position="304"/>
        <end position="318"/>
    </location>
</feature>
<evidence type="ECO:0000256" key="6">
    <source>
        <dbReference type="PIRSR" id="PIRSR000137-2"/>
    </source>
</evidence>
<dbReference type="Gene3D" id="3.30.560.10">
    <property type="entry name" value="Glucose Oxidase, domain 3"/>
    <property type="match status" value="1"/>
</dbReference>
<dbReference type="GO" id="GO:0016614">
    <property type="term" value="F:oxidoreductase activity, acting on CH-OH group of donors"/>
    <property type="evidence" value="ECO:0007669"/>
    <property type="project" value="InterPro"/>
</dbReference>
<dbReference type="Gene3D" id="3.50.50.60">
    <property type="entry name" value="FAD/NAD(P)-binding domain"/>
    <property type="match status" value="1"/>
</dbReference>
<keyword evidence="7" id="KW-0732">Signal</keyword>
<dbReference type="SUPFAM" id="SSF54373">
    <property type="entry name" value="FAD-linked reductases, C-terminal domain"/>
    <property type="match status" value="1"/>
</dbReference>
<feature type="active site" description="Proton acceptor" evidence="5">
    <location>
        <position position="524"/>
    </location>
</feature>
<name>A0AAD7GJ83_MYCRO</name>
<dbReference type="PANTHER" id="PTHR11552">
    <property type="entry name" value="GLUCOSE-METHANOL-CHOLINE GMC OXIDOREDUCTASE"/>
    <property type="match status" value="1"/>
</dbReference>
<dbReference type="InterPro" id="IPR000172">
    <property type="entry name" value="GMC_OxRdtase_N"/>
</dbReference>
<feature type="chain" id="PRO_5042290894" evidence="7">
    <location>
        <begin position="23"/>
        <end position="588"/>
    </location>
</feature>
<dbReference type="SUPFAM" id="SSF51905">
    <property type="entry name" value="FAD/NAD(P)-binding domain"/>
    <property type="match status" value="1"/>
</dbReference>
<feature type="non-terminal residue" evidence="9">
    <location>
        <position position="1"/>
    </location>
</feature>
<comment type="similarity">
    <text evidence="2">Belongs to the GMC oxidoreductase family.</text>
</comment>
<proteinExistence type="inferred from homology"/>
<evidence type="ECO:0000259" key="8">
    <source>
        <dbReference type="PROSITE" id="PS00624"/>
    </source>
</evidence>
<evidence type="ECO:0000256" key="1">
    <source>
        <dbReference type="ARBA" id="ARBA00001974"/>
    </source>
</evidence>
<protein>
    <submittedName>
        <fullName evidence="9">Alcohol oxidase</fullName>
    </submittedName>
</protein>
<feature type="binding site" evidence="6">
    <location>
        <position position="263"/>
    </location>
    <ligand>
        <name>FAD</name>
        <dbReference type="ChEBI" id="CHEBI:57692"/>
    </ligand>
</feature>
<dbReference type="PROSITE" id="PS00624">
    <property type="entry name" value="GMC_OXRED_2"/>
    <property type="match status" value="1"/>
</dbReference>
<evidence type="ECO:0000256" key="2">
    <source>
        <dbReference type="ARBA" id="ARBA00010790"/>
    </source>
</evidence>
<keyword evidence="10" id="KW-1185">Reference proteome</keyword>
<keyword evidence="4 6" id="KW-0274">FAD</keyword>
<dbReference type="EMBL" id="JARKIE010000046">
    <property type="protein sequence ID" value="KAJ7693362.1"/>
    <property type="molecule type" value="Genomic_DNA"/>
</dbReference>
<dbReference type="Pfam" id="PF05199">
    <property type="entry name" value="GMC_oxred_C"/>
    <property type="match status" value="1"/>
</dbReference>
<sequence length="588" mass="63317">MNSKNGCIWIALGLLTVTGSLAFIVDQATDLSGLNLTVDFVVVGGGTAGNVIANRLSEKENYTVLVLEAGGSNQDVLDIIVPFYCTKATPNTAQDWNYTTTAQTGLNGRSIPYPRGFVLGGSSSVNYMAYTRGSKDDYDRFARVSGDEGWGWESLIPYMRKNERFAPPVNQNTTEQFNPAVHGFNGVNTVSLPGFPRDTDARVIEATSDAFPFNIDMNSGTPLGIGWMQSTIRNGSRSSSATSYMAPQYIRRPNLHVMLNTRVTRILQSAAHPKPAFQTVEFVSSAGGPRFRVTASKEVILSAGSIGTPHILMHSGIGDSQSLASLGITPLHNLPSVGKNLTDHPFLRMSWLVNSTKTFDDAERNTTLAADELYQWNTTRTGLLVDPTTSQLGWLRLPETQDFPDPSAGPLSAHFELLFANGIVGTPPPTGHYFTISAGVVSPTSRGSLTLNSSNPFDPPLINPNLLGAELDILIMREAIRSAQRFLEAPSWAEYIISPISVNTTASNSELDAYIADHSTTLDHPVGTAAMSARGAEYGVVDPDLIVKGLGGLRIVDASVFPFIPAAHTQAAVYTIAERAADLIKSKY</sequence>
<organism evidence="9 10">
    <name type="scientific">Mycena rosella</name>
    <name type="common">Pink bonnet</name>
    <name type="synonym">Agaricus rosellus</name>
    <dbReference type="NCBI Taxonomy" id="1033263"/>
    <lineage>
        <taxon>Eukaryota</taxon>
        <taxon>Fungi</taxon>
        <taxon>Dikarya</taxon>
        <taxon>Basidiomycota</taxon>
        <taxon>Agaricomycotina</taxon>
        <taxon>Agaricomycetes</taxon>
        <taxon>Agaricomycetidae</taxon>
        <taxon>Agaricales</taxon>
        <taxon>Marasmiineae</taxon>
        <taxon>Mycenaceae</taxon>
        <taxon>Mycena</taxon>
    </lineage>
</organism>
<evidence type="ECO:0000256" key="3">
    <source>
        <dbReference type="ARBA" id="ARBA00022630"/>
    </source>
</evidence>
<accession>A0AAD7GJ83</accession>
<dbReference type="InterPro" id="IPR012132">
    <property type="entry name" value="GMC_OxRdtase"/>
</dbReference>
<reference evidence="9" key="1">
    <citation type="submission" date="2023-03" db="EMBL/GenBank/DDBJ databases">
        <title>Massive genome expansion in bonnet fungi (Mycena s.s.) driven by repeated elements and novel gene families across ecological guilds.</title>
        <authorList>
            <consortium name="Lawrence Berkeley National Laboratory"/>
            <person name="Harder C.B."/>
            <person name="Miyauchi S."/>
            <person name="Viragh M."/>
            <person name="Kuo A."/>
            <person name="Thoen E."/>
            <person name="Andreopoulos B."/>
            <person name="Lu D."/>
            <person name="Skrede I."/>
            <person name="Drula E."/>
            <person name="Henrissat B."/>
            <person name="Morin E."/>
            <person name="Kohler A."/>
            <person name="Barry K."/>
            <person name="LaButti K."/>
            <person name="Morin E."/>
            <person name="Salamov A."/>
            <person name="Lipzen A."/>
            <person name="Mereny Z."/>
            <person name="Hegedus B."/>
            <person name="Baldrian P."/>
            <person name="Stursova M."/>
            <person name="Weitz H."/>
            <person name="Taylor A."/>
            <person name="Grigoriev I.V."/>
            <person name="Nagy L.G."/>
            <person name="Martin F."/>
            <person name="Kauserud H."/>
        </authorList>
    </citation>
    <scope>NUCLEOTIDE SEQUENCE</scope>
    <source>
        <strain evidence="9">CBHHK067</strain>
    </source>
</reference>
<dbReference type="Proteomes" id="UP001221757">
    <property type="component" value="Unassembled WGS sequence"/>
</dbReference>
<dbReference type="InterPro" id="IPR036188">
    <property type="entry name" value="FAD/NAD-bd_sf"/>
</dbReference>